<keyword evidence="3" id="KW-1185">Reference proteome</keyword>
<organism evidence="2 3">
    <name type="scientific">Yoonia tamlensis</name>
    <dbReference type="NCBI Taxonomy" id="390270"/>
    <lineage>
        <taxon>Bacteria</taxon>
        <taxon>Pseudomonadati</taxon>
        <taxon>Pseudomonadota</taxon>
        <taxon>Alphaproteobacteria</taxon>
        <taxon>Rhodobacterales</taxon>
        <taxon>Paracoccaceae</taxon>
        <taxon>Yoonia</taxon>
    </lineage>
</organism>
<dbReference type="OrthoDB" id="8244198at2"/>
<sequence length="71" mass="7749">MAYQAQTQFAGVSFAARFAAFRAEVANKIAANKVYSTTYNELQSLTNRDLADLGLGRSDIKRIALEAAYGK</sequence>
<name>A0A1I6G1A6_9RHOB</name>
<dbReference type="EMBL" id="FOYP01000001">
    <property type="protein sequence ID" value="SFR35847.1"/>
    <property type="molecule type" value="Genomic_DNA"/>
</dbReference>
<dbReference type="STRING" id="390270.SAMN04488005_0882"/>
<feature type="domain" description="YjiS-like" evidence="1">
    <location>
        <begin position="27"/>
        <end position="60"/>
    </location>
</feature>
<accession>A0A1I6G1A6</accession>
<protein>
    <recommendedName>
        <fullName evidence="1">YjiS-like domain-containing protein</fullName>
    </recommendedName>
</protein>
<dbReference type="Proteomes" id="UP000199478">
    <property type="component" value="Unassembled WGS sequence"/>
</dbReference>
<evidence type="ECO:0000313" key="2">
    <source>
        <dbReference type="EMBL" id="SFR35847.1"/>
    </source>
</evidence>
<reference evidence="3" key="1">
    <citation type="submission" date="2016-10" db="EMBL/GenBank/DDBJ databases">
        <authorList>
            <person name="Varghese N."/>
            <person name="Submissions S."/>
        </authorList>
    </citation>
    <scope>NUCLEOTIDE SEQUENCE [LARGE SCALE GENOMIC DNA]</scope>
    <source>
        <strain evidence="3">DSM 26879</strain>
    </source>
</reference>
<dbReference type="Pfam" id="PF06568">
    <property type="entry name" value="YjiS-like"/>
    <property type="match status" value="1"/>
</dbReference>
<dbReference type="RefSeq" id="WP_090196904.1">
    <property type="nucleotide sequence ID" value="NZ_FOYP01000001.1"/>
</dbReference>
<proteinExistence type="predicted"/>
<evidence type="ECO:0000313" key="3">
    <source>
        <dbReference type="Proteomes" id="UP000199478"/>
    </source>
</evidence>
<dbReference type="AlphaFoldDB" id="A0A1I6G1A6"/>
<evidence type="ECO:0000259" key="1">
    <source>
        <dbReference type="Pfam" id="PF06568"/>
    </source>
</evidence>
<gene>
    <name evidence="2" type="ORF">SAMN04488005_0882</name>
</gene>
<dbReference type="InterPro" id="IPR009506">
    <property type="entry name" value="YjiS-like"/>
</dbReference>